<evidence type="ECO:0000259" key="1">
    <source>
        <dbReference type="PROSITE" id="PS50003"/>
    </source>
</evidence>
<keyword evidence="3" id="KW-1185">Reference proteome</keyword>
<dbReference type="InterPro" id="IPR001849">
    <property type="entry name" value="PH_domain"/>
</dbReference>
<accession>A0A8S1PEN7</accession>
<evidence type="ECO:0000313" key="3">
    <source>
        <dbReference type="Proteomes" id="UP000692954"/>
    </source>
</evidence>
<dbReference type="CDD" id="cd00821">
    <property type="entry name" value="PH"/>
    <property type="match status" value="1"/>
</dbReference>
<dbReference type="PROSITE" id="PS50003">
    <property type="entry name" value="PH_DOMAIN"/>
    <property type="match status" value="1"/>
</dbReference>
<feature type="domain" description="PH" evidence="1">
    <location>
        <begin position="5"/>
        <end position="110"/>
    </location>
</feature>
<dbReference type="OrthoDB" id="188756at2759"/>
<comment type="caution">
    <text evidence="2">The sequence shown here is derived from an EMBL/GenBank/DDBJ whole genome shotgun (WGS) entry which is preliminary data.</text>
</comment>
<reference evidence="2" key="1">
    <citation type="submission" date="2021-01" db="EMBL/GenBank/DDBJ databases">
        <authorList>
            <consortium name="Genoscope - CEA"/>
            <person name="William W."/>
        </authorList>
    </citation>
    <scope>NUCLEOTIDE SEQUENCE</scope>
</reference>
<protein>
    <recommendedName>
        <fullName evidence="1">PH domain-containing protein</fullName>
    </recommendedName>
</protein>
<gene>
    <name evidence="2" type="ORF">PSON_ATCC_30995.1.T0750261</name>
</gene>
<dbReference type="Pfam" id="PF00169">
    <property type="entry name" value="PH"/>
    <property type="match status" value="1"/>
</dbReference>
<name>A0A8S1PEN7_9CILI</name>
<dbReference type="AlphaFoldDB" id="A0A8S1PEN7"/>
<dbReference type="Proteomes" id="UP000692954">
    <property type="component" value="Unassembled WGS sequence"/>
</dbReference>
<organism evidence="2 3">
    <name type="scientific">Paramecium sonneborni</name>
    <dbReference type="NCBI Taxonomy" id="65129"/>
    <lineage>
        <taxon>Eukaryota</taxon>
        <taxon>Sar</taxon>
        <taxon>Alveolata</taxon>
        <taxon>Ciliophora</taxon>
        <taxon>Intramacronucleata</taxon>
        <taxon>Oligohymenophorea</taxon>
        <taxon>Peniculida</taxon>
        <taxon>Parameciidae</taxon>
        <taxon>Paramecium</taxon>
    </lineage>
</organism>
<proteinExistence type="predicted"/>
<dbReference type="SMART" id="SM00233">
    <property type="entry name" value="PH"/>
    <property type="match status" value="1"/>
</dbReference>
<evidence type="ECO:0000313" key="2">
    <source>
        <dbReference type="EMBL" id="CAD8101414.1"/>
    </source>
</evidence>
<sequence>MDTHKYVKAGEIFVKHHKFGAEKIRLIYILDGMLYWTKPDDLSKLKPKGKINLEDILQIENGLKKAKKLKDFDRSINCFSIITKERTLELEASNIQIKNLWTNIINNILKKQQTPQQ</sequence>
<dbReference type="EMBL" id="CAJJDN010000075">
    <property type="protein sequence ID" value="CAD8101414.1"/>
    <property type="molecule type" value="Genomic_DNA"/>
</dbReference>